<accession>A0A2A4MUS3</accession>
<feature type="transmembrane region" description="Helical" evidence="8">
    <location>
        <begin position="74"/>
        <end position="93"/>
    </location>
</feature>
<feature type="binding site" evidence="7">
    <location>
        <position position="210"/>
    </location>
    <ligand>
        <name>Mg(2+)</name>
        <dbReference type="ChEBI" id="CHEBI:18420"/>
    </ligand>
</feature>
<evidence type="ECO:0000256" key="6">
    <source>
        <dbReference type="ARBA" id="ARBA00023136"/>
    </source>
</evidence>
<dbReference type="EMBL" id="NVQR01000012">
    <property type="protein sequence ID" value="PCH63590.1"/>
    <property type="molecule type" value="Genomic_DNA"/>
</dbReference>
<feature type="transmembrane region" description="Helical" evidence="8">
    <location>
        <begin position="158"/>
        <end position="175"/>
    </location>
</feature>
<dbReference type="AlphaFoldDB" id="A0A2A4MUS3"/>
<evidence type="ECO:0000256" key="4">
    <source>
        <dbReference type="ARBA" id="ARBA00022692"/>
    </source>
</evidence>
<reference evidence="10" key="1">
    <citation type="submission" date="2017-08" db="EMBL/GenBank/DDBJ databases">
        <title>A dynamic microbial community with high functional redundancy inhabits the cold, oxic subseafloor aquifer.</title>
        <authorList>
            <person name="Tully B.J."/>
            <person name="Wheat C.G."/>
            <person name="Glazer B.T."/>
            <person name="Huber J.A."/>
        </authorList>
    </citation>
    <scope>NUCLEOTIDE SEQUENCE [LARGE SCALE GENOMIC DNA]</scope>
</reference>
<feature type="transmembrane region" description="Helical" evidence="8">
    <location>
        <begin position="311"/>
        <end position="329"/>
    </location>
</feature>
<keyword evidence="4 8" id="KW-0812">Transmembrane</keyword>
<evidence type="ECO:0000256" key="8">
    <source>
        <dbReference type="SAM" id="Phobius"/>
    </source>
</evidence>
<feature type="binding site" evidence="7">
    <location>
        <position position="150"/>
    </location>
    <ligand>
        <name>Mg(2+)</name>
        <dbReference type="ChEBI" id="CHEBI:18420"/>
    </ligand>
</feature>
<comment type="cofactor">
    <cofactor evidence="7">
        <name>Mg(2+)</name>
        <dbReference type="ChEBI" id="CHEBI:18420"/>
    </cofactor>
</comment>
<keyword evidence="5 8" id="KW-1133">Transmembrane helix</keyword>
<dbReference type="GO" id="GO:0044038">
    <property type="term" value="P:cell wall macromolecule biosynthetic process"/>
    <property type="evidence" value="ECO:0007669"/>
    <property type="project" value="TreeGrafter"/>
</dbReference>
<dbReference type="PANTHER" id="PTHR22926:SF3">
    <property type="entry name" value="UNDECAPRENYL-PHOSPHATE ALPHA-N-ACETYLGLUCOSAMINYL 1-PHOSPHATE TRANSFERASE"/>
    <property type="match status" value="1"/>
</dbReference>
<dbReference type="Pfam" id="PF00953">
    <property type="entry name" value="Glycos_transf_4"/>
    <property type="match status" value="1"/>
</dbReference>
<feature type="transmembrane region" description="Helical" evidence="8">
    <location>
        <begin position="181"/>
        <end position="199"/>
    </location>
</feature>
<keyword evidence="7" id="KW-0460">Magnesium</keyword>
<comment type="caution">
    <text evidence="9">The sequence shown here is derived from an EMBL/GenBank/DDBJ whole genome shotgun (WGS) entry which is preliminary data.</text>
</comment>
<feature type="transmembrane region" description="Helical" evidence="8">
    <location>
        <begin position="46"/>
        <end position="68"/>
    </location>
</feature>
<keyword evidence="2" id="KW-1003">Cell membrane</keyword>
<gene>
    <name evidence="9" type="ORF">COC19_00870</name>
</gene>
<dbReference type="GO" id="GO:0016780">
    <property type="term" value="F:phosphotransferase activity, for other substituted phosphate groups"/>
    <property type="evidence" value="ECO:0007669"/>
    <property type="project" value="InterPro"/>
</dbReference>
<feature type="transmembrane region" description="Helical" evidence="8">
    <location>
        <begin position="6"/>
        <end position="25"/>
    </location>
</feature>
<dbReference type="GO" id="GO:0009103">
    <property type="term" value="P:lipopolysaccharide biosynthetic process"/>
    <property type="evidence" value="ECO:0007669"/>
    <property type="project" value="TreeGrafter"/>
</dbReference>
<name>A0A2A4MUS3_9GAMM</name>
<evidence type="ECO:0000256" key="7">
    <source>
        <dbReference type="PIRSR" id="PIRSR600715-1"/>
    </source>
</evidence>
<sequence length="347" mass="37816">MSYLLYLGVIFFASVLLSAAIKSVALRIELLAIPVARSAHNKPTPVGGGLAISLLSLMGLSYCYGLGLIEQAQFFAMFTLLAIAVVGIADDIWQLAIKWRLGVQLLASVVALTLLGGMTDIDFTLFTLVNPWLLNLLGLLALIWLVNLYNFMDGIDGLAGLEACFVSALACYFGWIAGDGVLILMSLTLFAACLGFLVWNWSPAQLFMGDVGSGFIGLYLGIMAIVSMQNSSMTVWTWLLLLGIFHMDASITLLRRFANGEKWYQGHSSHAYQHAARSLASHRKVCIIVLIINCLWLTPLAWLTVEESRYGVFWTLLGLLPLVFIALKLNAGKVQNIASSDSNALNS</sequence>
<keyword evidence="7" id="KW-0479">Metal-binding</keyword>
<evidence type="ECO:0000256" key="3">
    <source>
        <dbReference type="ARBA" id="ARBA00022679"/>
    </source>
</evidence>
<dbReference type="Proteomes" id="UP000218172">
    <property type="component" value="Unassembled WGS sequence"/>
</dbReference>
<feature type="transmembrane region" description="Helical" evidence="8">
    <location>
        <begin position="285"/>
        <end position="305"/>
    </location>
</feature>
<feature type="transmembrane region" description="Helical" evidence="8">
    <location>
        <begin position="132"/>
        <end position="151"/>
    </location>
</feature>
<dbReference type="GO" id="GO:0005886">
    <property type="term" value="C:plasma membrane"/>
    <property type="evidence" value="ECO:0007669"/>
    <property type="project" value="UniProtKB-SubCell"/>
</dbReference>
<feature type="transmembrane region" description="Helical" evidence="8">
    <location>
        <begin position="105"/>
        <end position="126"/>
    </location>
</feature>
<dbReference type="PANTHER" id="PTHR22926">
    <property type="entry name" value="PHOSPHO-N-ACETYLMURAMOYL-PENTAPEPTIDE-TRANSFERASE"/>
    <property type="match status" value="1"/>
</dbReference>
<feature type="transmembrane region" description="Helical" evidence="8">
    <location>
        <begin position="211"/>
        <end position="229"/>
    </location>
</feature>
<keyword evidence="3 9" id="KW-0808">Transferase</keyword>
<organism evidence="9 10">
    <name type="scientific">SAR86 cluster bacterium</name>
    <dbReference type="NCBI Taxonomy" id="2030880"/>
    <lineage>
        <taxon>Bacteria</taxon>
        <taxon>Pseudomonadati</taxon>
        <taxon>Pseudomonadota</taxon>
        <taxon>Gammaproteobacteria</taxon>
        <taxon>SAR86 cluster</taxon>
    </lineage>
</organism>
<evidence type="ECO:0000256" key="1">
    <source>
        <dbReference type="ARBA" id="ARBA00004651"/>
    </source>
</evidence>
<dbReference type="GO" id="GO:0046872">
    <property type="term" value="F:metal ion binding"/>
    <property type="evidence" value="ECO:0007669"/>
    <property type="project" value="UniProtKB-KW"/>
</dbReference>
<keyword evidence="6 8" id="KW-0472">Membrane</keyword>
<proteinExistence type="predicted"/>
<evidence type="ECO:0000256" key="5">
    <source>
        <dbReference type="ARBA" id="ARBA00022989"/>
    </source>
</evidence>
<protein>
    <submittedName>
        <fullName evidence="9">Glycosyl transferase</fullName>
    </submittedName>
</protein>
<evidence type="ECO:0000313" key="10">
    <source>
        <dbReference type="Proteomes" id="UP000218172"/>
    </source>
</evidence>
<dbReference type="CDD" id="cd06854">
    <property type="entry name" value="GT_WbpL_WbcO_like"/>
    <property type="match status" value="1"/>
</dbReference>
<comment type="subcellular location">
    <subcellularLocation>
        <location evidence="1">Cell membrane</location>
        <topology evidence="1">Multi-pass membrane protein</topology>
    </subcellularLocation>
</comment>
<evidence type="ECO:0000256" key="2">
    <source>
        <dbReference type="ARBA" id="ARBA00022475"/>
    </source>
</evidence>
<dbReference type="InterPro" id="IPR000715">
    <property type="entry name" value="Glycosyl_transferase_4"/>
</dbReference>
<dbReference type="GO" id="GO:0071555">
    <property type="term" value="P:cell wall organization"/>
    <property type="evidence" value="ECO:0007669"/>
    <property type="project" value="TreeGrafter"/>
</dbReference>
<feature type="transmembrane region" description="Helical" evidence="8">
    <location>
        <begin position="235"/>
        <end position="254"/>
    </location>
</feature>
<evidence type="ECO:0000313" key="9">
    <source>
        <dbReference type="EMBL" id="PCH63590.1"/>
    </source>
</evidence>